<dbReference type="GO" id="GO:0044550">
    <property type="term" value="P:secondary metabolite biosynthetic process"/>
    <property type="evidence" value="ECO:0007669"/>
    <property type="project" value="TreeGrafter"/>
</dbReference>
<keyword evidence="6" id="KW-1185">Reference proteome</keyword>
<dbReference type="PANTHER" id="PTHR45527:SF1">
    <property type="entry name" value="FATTY ACID SYNTHASE"/>
    <property type="match status" value="1"/>
</dbReference>
<dbReference type="InterPro" id="IPR023213">
    <property type="entry name" value="CAT-like_dom_sf"/>
</dbReference>
<dbReference type="InterPro" id="IPR010071">
    <property type="entry name" value="AA_adenyl_dom"/>
</dbReference>
<dbReference type="Gene3D" id="3.30.300.30">
    <property type="match status" value="2"/>
</dbReference>
<dbReference type="Gene3D" id="1.10.1200.10">
    <property type="entry name" value="ACP-like"/>
    <property type="match status" value="2"/>
</dbReference>
<dbReference type="GO" id="GO:0043041">
    <property type="term" value="P:amino acid activation for nonribosomal peptide biosynthetic process"/>
    <property type="evidence" value="ECO:0007669"/>
    <property type="project" value="TreeGrafter"/>
</dbReference>
<dbReference type="InterPro" id="IPR001242">
    <property type="entry name" value="Condensation_dom"/>
</dbReference>
<feature type="domain" description="Carrier" evidence="4">
    <location>
        <begin position="1741"/>
        <end position="1817"/>
    </location>
</feature>
<reference evidence="5 6" key="1">
    <citation type="journal article" date="2016" name="Sci. Rep.">
        <title>Penicillium arizonense, a new, genome sequenced fungal species, reveals a high chemical diversity in secreted metabolites.</title>
        <authorList>
            <person name="Grijseels S."/>
            <person name="Nielsen J.C."/>
            <person name="Randelovic M."/>
            <person name="Nielsen J."/>
            <person name="Nielsen K.F."/>
            <person name="Workman M."/>
            <person name="Frisvad J.C."/>
        </authorList>
    </citation>
    <scope>NUCLEOTIDE SEQUENCE [LARGE SCALE GENOMIC DNA]</scope>
    <source>
        <strain evidence="5 6">CBS 141311</strain>
    </source>
</reference>
<dbReference type="GeneID" id="34581770"/>
<dbReference type="Gene3D" id="3.30.559.30">
    <property type="entry name" value="Nonribosomal peptide synthetase, condensation domain"/>
    <property type="match status" value="2"/>
</dbReference>
<dbReference type="PROSITE" id="PS00012">
    <property type="entry name" value="PHOSPHOPANTETHEINE"/>
    <property type="match status" value="1"/>
</dbReference>
<dbReference type="Gene3D" id="3.40.50.12780">
    <property type="entry name" value="N-terminal domain of ligase-like"/>
    <property type="match status" value="2"/>
</dbReference>
<dbReference type="Proteomes" id="UP000177622">
    <property type="component" value="Unassembled WGS sequence"/>
</dbReference>
<sequence>MSNVNPLQRMRDQGLRSLVYWCDKEGAVGAEWPSHEKGQLTDFTELDIILLLWIAENGSLCITAKGPKANSLGVHISRISGTMEKVMREIITKPDQAVGELEVCSDEDFECIQSWNIRATQWEAIPKCVHEEISRKCSQQPNQPAIIDWEGQITYLELDRYSSIVGSRLLQLGVGPDLFVSLCYHKSRWATVAALGVLKAGGAYVFLDPSYPLRRNKSICDATASRIALCSSELAPLMESLNQYAVIIDSSWVSNFGCDVNQAITARACNPSSAMYAVFTSGSTGEPKGIVTEHGAFFSKAQANGRALSLGPQTKMLQFASYTFDVSNRDVFTTLLFGGCIYVPSESERVDSLAGFISRFRVNCASLTPSIASTLSPDEIQLDTLILGGEPLSQNIISTWADRVRLVNAYGVSESAGIVSLASSVSPKSSPRNIGLGCGSAIWIVDIETTERLLPIGAAGEIVIQGAGLARGYLSGSERTAHHFLDRATWQLRVKSGEPSIDQRYYRTGDLGRYNLDGSIEYIGRKDDQIKFNGQRLEPTEIEHQILSWKGAREWKIQNAAVIATPRPIQLLSFLGLRSSFENGHQAGLVQPAEAQKIITDLVAHLSLCIPQHMVPVKFAFLPKLPLSKSGKIDRFRLREMYQELIKNHQGDLFYLRDDNADTDLTHASHTAGHISLLRNLWREALESLSGEFQLHDNFFRRGGNSITAIKLVALLRRKGYHLRVVDIFKFPTLSRMASMLREIPHSELEQKSSLPPFSLVKDDSSILTSVLMHLGLPPEQVEDLYPCTPIQEGIVALSTQSTGAYIGRYSWRLPTDIDLPRFQAAWESVWLMNPILRTRIVETSNGAYQVVLRGTLPWQTVANDEPERPTIQAGQLLRCIILQSSQSSEASRFSFILDIHHALFDDWSLHIILEQVEQAYSGQILEPRPFNTFVKYVHEVIEQYSADFWRHEHIGLKAEHFPALSAERGNEDGTKNVLEHTIDWDPLSNTEFTTASMLRLSWALVLRQETGCDDVIFGSTVTGRNASMPEIDRVSGPTLATNPVRVTLDFNLAVNGALEKIQDQFSRMIPHEQIGLQRIRQTGPESAVACGFQNLLLVQPDYPAHYRLFSERNTFSNITNFTGYPLLLVCNLEKDSIHLQASFDESRVMADTVRRMLRQMDHICQQIRHAGGLRLIELDWMTSSDKVVLQNWNSLIPETTDACIHDLIQIQCQTHPERIAVEAHDITLTFGEVEDLASHFASRLREAGVKSGTFVPLLSEKSGWATIALLGILKSGAALVMLEPTYPMQRLKAICSEVQAEVIVSSEACADTSSQVHPRVVVIGPLTGRHGGTEKPLPPSSVSPKDPAFVVFTSGTTGQPKGIVVHHSAISSSARLCCKRMLIGTDSRVYQFSSYAFDASVGETLFSLLAGACLCVPSDRDRKTDPAKAARDLRVNWAFLTPSVISLMDPLQIPTLRTLCSGGEPITAHIVREWANHLNLINGYGPAECSVFSNAQGPLRQNSDIGQIGRGFGAVCWIVDRSDHTKLVPLGTVGELLLEGPIVGMGYLKDPVKTEASFIRSPSWLCEFRAPLSPGRLYKTGDLVSYSSEGSLRLHGRKDLQVKLSGQRLDLGEVESQLNSSSKILDSVVEVVKVEERSLLMAFIRPVSIEAWTGPIMDDLTIIEDPNEAFFHDSMDVATMLQETLPPYMTPSVYIPIAEFPLTLTGKLNRRLLRDHVMKWTPSKFQKYNRGLRENDDNHAPQTDRQRHFLQLVADILGLDQRRVRMNSNFFALGGDSITAMRLAVLARQEGIQLNVPDIFSQPTLSGLADQLETDVVLSKRSMCKDHDHFLLETSKKYRDVRSSLSMGISENLVGILPANEFQQMTMASFYNRYICIPLSPAVDQARLLDALQAVVGAHSMLRTGFVRHSRAGLMQIIARSVQIRFEQHNDVRDLDEFCANDSITMPCPTDGTVGFQPLLVTLKVSSCFLVLRLPHAYFDPLSLSVLCQDLSTAYDGKPLPPTPQFSEHLQSIATSPRDSAYRLWRSTLSDVSMTSLKDFQKQHTGDLLTSNGHQASGKPLLITATENLLLFAPPPGITLATVVKAAWGITLMQRITSNSDVKDVVFGQVSHARNLGLPNEERIIGPCGNIIPVRVRFSESPSLQDVLCQVQEQHIALMQAENLGYKEIVRECTSWPAETPLGSFVRVLTFDATPPCVFGGVKHKPSVFSLPNLPSSTANVLAVPHDGLLSITMTISDRVMDQDAANDLLRHFGVTLRKFAEKGRLSEQA</sequence>
<dbReference type="InterPro" id="IPR009081">
    <property type="entry name" value="PP-bd_ACP"/>
</dbReference>
<dbReference type="InterPro" id="IPR036736">
    <property type="entry name" value="ACP-like_sf"/>
</dbReference>
<dbReference type="NCBIfam" id="TIGR01733">
    <property type="entry name" value="AA-adenyl-dom"/>
    <property type="match status" value="2"/>
</dbReference>
<dbReference type="FunFam" id="3.40.50.12780:FF:000014">
    <property type="entry name" value="Nonribosomal peptide synthetase 1"/>
    <property type="match status" value="1"/>
</dbReference>
<dbReference type="SUPFAM" id="SSF47336">
    <property type="entry name" value="ACP-like"/>
    <property type="match status" value="2"/>
</dbReference>
<dbReference type="Pfam" id="PF00668">
    <property type="entry name" value="Condensation"/>
    <property type="match status" value="2"/>
</dbReference>
<evidence type="ECO:0000313" key="5">
    <source>
        <dbReference type="EMBL" id="OGE47654.1"/>
    </source>
</evidence>
<dbReference type="InterPro" id="IPR020806">
    <property type="entry name" value="PKS_PP-bd"/>
</dbReference>
<keyword evidence="3" id="KW-0436">Ligase</keyword>
<dbReference type="Pfam" id="PF00550">
    <property type="entry name" value="PP-binding"/>
    <property type="match status" value="2"/>
</dbReference>
<dbReference type="FunFam" id="3.30.300.30:FF:000015">
    <property type="entry name" value="Nonribosomal peptide synthase SidD"/>
    <property type="match status" value="2"/>
</dbReference>
<dbReference type="InterPro" id="IPR006162">
    <property type="entry name" value="Ppantetheine_attach_site"/>
</dbReference>
<gene>
    <name evidence="5" type="ORF">PENARI_c039G06800</name>
</gene>
<dbReference type="GO" id="GO:0016874">
    <property type="term" value="F:ligase activity"/>
    <property type="evidence" value="ECO:0007669"/>
    <property type="project" value="UniProtKB-KW"/>
</dbReference>
<keyword evidence="1" id="KW-0596">Phosphopantetheine</keyword>
<dbReference type="PROSITE" id="PS50075">
    <property type="entry name" value="CARRIER"/>
    <property type="match status" value="2"/>
</dbReference>
<dbReference type="InterPro" id="IPR045851">
    <property type="entry name" value="AMP-bd_C_sf"/>
</dbReference>
<dbReference type="CDD" id="cd19542">
    <property type="entry name" value="CT_NRPS-like"/>
    <property type="match status" value="1"/>
</dbReference>
<dbReference type="Pfam" id="PF00501">
    <property type="entry name" value="AMP-binding"/>
    <property type="match status" value="2"/>
</dbReference>
<dbReference type="PROSITE" id="PS00455">
    <property type="entry name" value="AMP_BINDING"/>
    <property type="match status" value="1"/>
</dbReference>
<dbReference type="Gene3D" id="3.30.559.10">
    <property type="entry name" value="Chloramphenicol acetyltransferase-like domain"/>
    <property type="match status" value="2"/>
</dbReference>
<dbReference type="GO" id="GO:0031177">
    <property type="term" value="F:phosphopantetheine binding"/>
    <property type="evidence" value="ECO:0007669"/>
    <property type="project" value="InterPro"/>
</dbReference>
<dbReference type="SUPFAM" id="SSF56801">
    <property type="entry name" value="Acetyl-CoA synthetase-like"/>
    <property type="match status" value="2"/>
</dbReference>
<dbReference type="CDD" id="cd05918">
    <property type="entry name" value="A_NRPS_SidN3_like"/>
    <property type="match status" value="2"/>
</dbReference>
<feature type="domain" description="Carrier" evidence="4">
    <location>
        <begin position="669"/>
        <end position="745"/>
    </location>
</feature>
<evidence type="ECO:0000256" key="3">
    <source>
        <dbReference type="ARBA" id="ARBA00022598"/>
    </source>
</evidence>
<evidence type="ECO:0000259" key="4">
    <source>
        <dbReference type="PROSITE" id="PS50075"/>
    </source>
</evidence>
<dbReference type="InterPro" id="IPR042099">
    <property type="entry name" value="ANL_N_sf"/>
</dbReference>
<dbReference type="InterPro" id="IPR020845">
    <property type="entry name" value="AMP-binding_CS"/>
</dbReference>
<dbReference type="FunFam" id="3.30.559.30:FF:000003">
    <property type="entry name" value="Nonribosomal peptide synthase SidD"/>
    <property type="match status" value="1"/>
</dbReference>
<dbReference type="STRING" id="1835702.A0A1F5L361"/>
<dbReference type="InterPro" id="IPR000873">
    <property type="entry name" value="AMP-dep_synth/lig_dom"/>
</dbReference>
<evidence type="ECO:0000256" key="1">
    <source>
        <dbReference type="ARBA" id="ARBA00022450"/>
    </source>
</evidence>
<organism evidence="5 6">
    <name type="scientific">Penicillium arizonense</name>
    <dbReference type="NCBI Taxonomy" id="1835702"/>
    <lineage>
        <taxon>Eukaryota</taxon>
        <taxon>Fungi</taxon>
        <taxon>Dikarya</taxon>
        <taxon>Ascomycota</taxon>
        <taxon>Pezizomycotina</taxon>
        <taxon>Eurotiomycetes</taxon>
        <taxon>Eurotiomycetidae</taxon>
        <taxon>Eurotiales</taxon>
        <taxon>Aspergillaceae</taxon>
        <taxon>Penicillium</taxon>
    </lineage>
</organism>
<dbReference type="EMBL" id="LXJU01000039">
    <property type="protein sequence ID" value="OGE47654.1"/>
    <property type="molecule type" value="Genomic_DNA"/>
</dbReference>
<dbReference type="SUPFAM" id="SSF52777">
    <property type="entry name" value="CoA-dependent acyltransferases"/>
    <property type="match status" value="4"/>
</dbReference>
<dbReference type="GO" id="GO:0005737">
    <property type="term" value="C:cytoplasm"/>
    <property type="evidence" value="ECO:0007669"/>
    <property type="project" value="TreeGrafter"/>
</dbReference>
<evidence type="ECO:0000313" key="6">
    <source>
        <dbReference type="Proteomes" id="UP000177622"/>
    </source>
</evidence>
<protein>
    <recommendedName>
        <fullName evidence="4">Carrier domain-containing protein</fullName>
    </recommendedName>
</protein>
<dbReference type="PANTHER" id="PTHR45527">
    <property type="entry name" value="NONRIBOSOMAL PEPTIDE SYNTHETASE"/>
    <property type="match status" value="1"/>
</dbReference>
<keyword evidence="2" id="KW-0597">Phosphoprotein</keyword>
<dbReference type="CDD" id="cd19545">
    <property type="entry name" value="FUM14_C_NRPS-like"/>
    <property type="match status" value="1"/>
</dbReference>
<evidence type="ECO:0000256" key="2">
    <source>
        <dbReference type="ARBA" id="ARBA00022553"/>
    </source>
</evidence>
<accession>A0A1F5L361</accession>
<proteinExistence type="predicted"/>
<dbReference type="RefSeq" id="XP_022483112.1">
    <property type="nucleotide sequence ID" value="XM_022637036.1"/>
</dbReference>
<comment type="caution">
    <text evidence="5">The sequence shown here is derived from an EMBL/GenBank/DDBJ whole genome shotgun (WGS) entry which is preliminary data.</text>
</comment>
<dbReference type="SMART" id="SM00823">
    <property type="entry name" value="PKS_PP"/>
    <property type="match status" value="2"/>
</dbReference>
<name>A0A1F5L361_PENAI</name>
<dbReference type="OrthoDB" id="416786at2759"/>